<protein>
    <submittedName>
        <fullName evidence="1">Pilus assembly protein</fullName>
    </submittedName>
</protein>
<dbReference type="AlphaFoldDB" id="A0A345NIF7"/>
<dbReference type="Proteomes" id="UP000253790">
    <property type="component" value="Chromosome"/>
</dbReference>
<keyword evidence="2" id="KW-1185">Reference proteome</keyword>
<dbReference type="KEGG" id="orn:DV701_00190"/>
<reference evidence="1 2" key="1">
    <citation type="submission" date="2018-07" db="EMBL/GenBank/DDBJ databases">
        <title>Complete genome sequencing of Ornithinimicrobium sp. AMA3305.</title>
        <authorList>
            <person name="Bae J.-W."/>
        </authorList>
    </citation>
    <scope>NUCLEOTIDE SEQUENCE [LARGE SCALE GENOMIC DNA]</scope>
    <source>
        <strain evidence="1 2">AMA3305</strain>
    </source>
</reference>
<dbReference type="EMBL" id="CP031229">
    <property type="protein sequence ID" value="AXH94815.1"/>
    <property type="molecule type" value="Genomic_DNA"/>
</dbReference>
<proteinExistence type="predicted"/>
<dbReference type="OrthoDB" id="4869494at2"/>
<sequence length="147" mass="15280">MRRGPAGWSERGSMTVEVAFLLVLLVVPLFYLVATLGRVQAGAYAVSAASREAGRAFVTATDPASAQVRARAAADLVLDAHGFGPGDGTFELACSADCLAPGSQVAVEARVEVPLPLVPDFMRGRVPSSIGLSAEHLETVDEFRPAG</sequence>
<accession>A0A345NIF7</accession>
<name>A0A345NIF7_9MICO</name>
<organism evidence="1 2">
    <name type="scientific">Ornithinimicrobium avium</name>
    <dbReference type="NCBI Taxonomy" id="2283195"/>
    <lineage>
        <taxon>Bacteria</taxon>
        <taxon>Bacillati</taxon>
        <taxon>Actinomycetota</taxon>
        <taxon>Actinomycetes</taxon>
        <taxon>Micrococcales</taxon>
        <taxon>Ornithinimicrobiaceae</taxon>
        <taxon>Ornithinimicrobium</taxon>
    </lineage>
</organism>
<gene>
    <name evidence="1" type="ORF">DV701_00190</name>
</gene>
<evidence type="ECO:0000313" key="2">
    <source>
        <dbReference type="Proteomes" id="UP000253790"/>
    </source>
</evidence>
<evidence type="ECO:0000313" key="1">
    <source>
        <dbReference type="EMBL" id="AXH94815.1"/>
    </source>
</evidence>